<dbReference type="RefSeq" id="WP_356955526.1">
    <property type="nucleotide sequence ID" value="NZ_JBEYBD010000004.1"/>
</dbReference>
<dbReference type="InterPro" id="IPR005119">
    <property type="entry name" value="LysR_subst-bd"/>
</dbReference>
<dbReference type="InterPro" id="IPR036388">
    <property type="entry name" value="WH-like_DNA-bd_sf"/>
</dbReference>
<keyword evidence="4" id="KW-0010">Activator</keyword>
<dbReference type="PANTHER" id="PTHR30346">
    <property type="entry name" value="TRANSCRIPTIONAL DUAL REGULATOR HCAR-RELATED"/>
    <property type="match status" value="1"/>
</dbReference>
<dbReference type="SUPFAM" id="SSF53850">
    <property type="entry name" value="Periplasmic binding protein-like II"/>
    <property type="match status" value="1"/>
</dbReference>
<keyword evidence="2" id="KW-0805">Transcription regulation</keyword>
<reference evidence="8 9" key="1">
    <citation type="submission" date="2024-06" db="EMBL/GenBank/DDBJ databases">
        <title>The Natural Products Discovery Center: Release of the First 8490 Sequenced Strains for Exploring Actinobacteria Biosynthetic Diversity.</title>
        <authorList>
            <person name="Kalkreuter E."/>
            <person name="Kautsar S.A."/>
            <person name="Yang D."/>
            <person name="Bader C.D."/>
            <person name="Teijaro C.N."/>
            <person name="Fluegel L."/>
            <person name="Davis C.M."/>
            <person name="Simpson J.R."/>
            <person name="Lauterbach L."/>
            <person name="Steele A.D."/>
            <person name="Gui C."/>
            <person name="Meng S."/>
            <person name="Li G."/>
            <person name="Viehrig K."/>
            <person name="Ye F."/>
            <person name="Su P."/>
            <person name="Kiefer A.F."/>
            <person name="Nichols A."/>
            <person name="Cepeda A.J."/>
            <person name="Yan W."/>
            <person name="Fan B."/>
            <person name="Jiang Y."/>
            <person name="Adhikari A."/>
            <person name="Zheng C.-J."/>
            <person name="Schuster L."/>
            <person name="Cowan T.M."/>
            <person name="Smanski M.J."/>
            <person name="Chevrette M.G."/>
            <person name="De Carvalho L.P.S."/>
            <person name="Shen B."/>
        </authorList>
    </citation>
    <scope>NUCLEOTIDE SEQUENCE [LARGE SCALE GENOMIC DNA]</scope>
    <source>
        <strain evidence="8 9">NPDC019708</strain>
    </source>
</reference>
<evidence type="ECO:0000256" key="6">
    <source>
        <dbReference type="SAM" id="MobiDB-lite"/>
    </source>
</evidence>
<keyword evidence="3" id="KW-0238">DNA-binding</keyword>
<dbReference type="PANTHER" id="PTHR30346:SF28">
    <property type="entry name" value="HTH-TYPE TRANSCRIPTIONAL REGULATOR CYNR"/>
    <property type="match status" value="1"/>
</dbReference>
<sequence>MNSAAVQALLPHLPLLVTLGEVEHVTLAAAMLGMPQPTVSRTIRRLEAQLGTKLVEPDGRGVRLTAEARLLVPYAQRALDAVRDGVESVESAGRRARATVRLAFQTSLGEYLVPQLIRAVRDRDPAIRFVLSQGARSTCLDMLDNHAADLALVSRMNPPPGHLVVEQLFEEPLIVLVPADHPRALRTSMTVHDLAGESLITFKNGYGLRGSVDEIFARAGVLPKITFEGEDLHTVYGLVAAGLGVSIVPPLRIPEGCVGLSLDDPHAFRDISAALLPETRAAAIDTVLTALRSLAARTRSQESDAGAPTEAAQHPLPGPG</sequence>
<comment type="caution">
    <text evidence="8">The sequence shown here is derived from an EMBL/GenBank/DDBJ whole genome shotgun (WGS) entry which is preliminary data.</text>
</comment>
<evidence type="ECO:0000256" key="4">
    <source>
        <dbReference type="ARBA" id="ARBA00023159"/>
    </source>
</evidence>
<dbReference type="Proteomes" id="UP001550628">
    <property type="component" value="Unassembled WGS sequence"/>
</dbReference>
<dbReference type="Gene3D" id="1.10.10.10">
    <property type="entry name" value="Winged helix-like DNA-binding domain superfamily/Winged helix DNA-binding domain"/>
    <property type="match status" value="1"/>
</dbReference>
<keyword evidence="5" id="KW-0804">Transcription</keyword>
<name>A0ABV2WNF6_9NOCA</name>
<dbReference type="PROSITE" id="PS50931">
    <property type="entry name" value="HTH_LYSR"/>
    <property type="match status" value="1"/>
</dbReference>
<feature type="region of interest" description="Disordered" evidence="6">
    <location>
        <begin position="298"/>
        <end position="320"/>
    </location>
</feature>
<evidence type="ECO:0000256" key="3">
    <source>
        <dbReference type="ARBA" id="ARBA00023125"/>
    </source>
</evidence>
<evidence type="ECO:0000256" key="1">
    <source>
        <dbReference type="ARBA" id="ARBA00009437"/>
    </source>
</evidence>
<accession>A0ABV2WNF6</accession>
<dbReference type="InterPro" id="IPR000847">
    <property type="entry name" value="LysR_HTH_N"/>
</dbReference>
<evidence type="ECO:0000313" key="8">
    <source>
        <dbReference type="EMBL" id="MEU1952414.1"/>
    </source>
</evidence>
<evidence type="ECO:0000313" key="9">
    <source>
        <dbReference type="Proteomes" id="UP001550628"/>
    </source>
</evidence>
<proteinExistence type="inferred from homology"/>
<evidence type="ECO:0000256" key="5">
    <source>
        <dbReference type="ARBA" id="ARBA00023163"/>
    </source>
</evidence>
<dbReference type="SUPFAM" id="SSF46785">
    <property type="entry name" value="Winged helix' DNA-binding domain"/>
    <property type="match status" value="1"/>
</dbReference>
<dbReference type="Gene3D" id="3.40.190.10">
    <property type="entry name" value="Periplasmic binding protein-like II"/>
    <property type="match status" value="2"/>
</dbReference>
<dbReference type="Pfam" id="PF00126">
    <property type="entry name" value="HTH_1"/>
    <property type="match status" value="1"/>
</dbReference>
<evidence type="ECO:0000256" key="2">
    <source>
        <dbReference type="ARBA" id="ARBA00023015"/>
    </source>
</evidence>
<dbReference type="InterPro" id="IPR036390">
    <property type="entry name" value="WH_DNA-bd_sf"/>
</dbReference>
<feature type="domain" description="HTH lysR-type" evidence="7">
    <location>
        <begin position="10"/>
        <end position="65"/>
    </location>
</feature>
<comment type="similarity">
    <text evidence="1">Belongs to the LysR transcriptional regulatory family.</text>
</comment>
<dbReference type="Pfam" id="PF03466">
    <property type="entry name" value="LysR_substrate"/>
    <property type="match status" value="1"/>
</dbReference>
<dbReference type="EMBL" id="JBEYBF010000006">
    <property type="protein sequence ID" value="MEU1952414.1"/>
    <property type="molecule type" value="Genomic_DNA"/>
</dbReference>
<gene>
    <name evidence="8" type="ORF">ABZ510_11175</name>
</gene>
<organism evidence="8 9">
    <name type="scientific">Nocardia rhamnosiphila</name>
    <dbReference type="NCBI Taxonomy" id="426716"/>
    <lineage>
        <taxon>Bacteria</taxon>
        <taxon>Bacillati</taxon>
        <taxon>Actinomycetota</taxon>
        <taxon>Actinomycetes</taxon>
        <taxon>Mycobacteriales</taxon>
        <taxon>Nocardiaceae</taxon>
        <taxon>Nocardia</taxon>
    </lineage>
</organism>
<keyword evidence="9" id="KW-1185">Reference proteome</keyword>
<evidence type="ECO:0000259" key="7">
    <source>
        <dbReference type="PROSITE" id="PS50931"/>
    </source>
</evidence>
<protein>
    <submittedName>
        <fullName evidence="8">LysR family transcriptional regulator</fullName>
    </submittedName>
</protein>